<keyword evidence="1" id="KW-0472">Membrane</keyword>
<reference evidence="3" key="1">
    <citation type="journal article" date="2010" name="Genome Biol.">
        <title>Genome sequence of the necrotrophic plant pathogen Pythium ultimum reveals original pathogenicity mechanisms and effector repertoire.</title>
        <authorList>
            <person name="Levesque C.A."/>
            <person name="Brouwer H."/>
            <person name="Cano L."/>
            <person name="Hamilton J.P."/>
            <person name="Holt C."/>
            <person name="Huitema E."/>
            <person name="Raffaele S."/>
            <person name="Robideau G.P."/>
            <person name="Thines M."/>
            <person name="Win J."/>
            <person name="Zerillo M.M."/>
            <person name="Beakes G.W."/>
            <person name="Boore J.L."/>
            <person name="Busam D."/>
            <person name="Dumas B."/>
            <person name="Ferriera S."/>
            <person name="Fuerstenberg S.I."/>
            <person name="Gachon C.M."/>
            <person name="Gaulin E."/>
            <person name="Govers F."/>
            <person name="Grenville-Briggs L."/>
            <person name="Horner N."/>
            <person name="Hostetler J."/>
            <person name="Jiang R.H."/>
            <person name="Johnson J."/>
            <person name="Krajaejun T."/>
            <person name="Lin H."/>
            <person name="Meijer H.J."/>
            <person name="Moore B."/>
            <person name="Morris P."/>
            <person name="Phuntmart V."/>
            <person name="Puiu D."/>
            <person name="Shetty J."/>
            <person name="Stajich J.E."/>
            <person name="Tripathy S."/>
            <person name="Wawra S."/>
            <person name="van West P."/>
            <person name="Whitty B.R."/>
            <person name="Coutinho P.M."/>
            <person name="Henrissat B."/>
            <person name="Martin F."/>
            <person name="Thomas P.D."/>
            <person name="Tyler B.M."/>
            <person name="De Vries R.P."/>
            <person name="Kamoun S."/>
            <person name="Yandell M."/>
            <person name="Tisserat N."/>
            <person name="Buell C.R."/>
        </authorList>
    </citation>
    <scope>NUCLEOTIDE SEQUENCE</scope>
    <source>
        <strain evidence="3">DAOM:BR144</strain>
    </source>
</reference>
<reference evidence="3" key="2">
    <citation type="submission" date="2010-04" db="EMBL/GenBank/DDBJ databases">
        <authorList>
            <person name="Buell R."/>
            <person name="Hamilton J."/>
            <person name="Hostetler J."/>
        </authorList>
    </citation>
    <scope>NUCLEOTIDE SEQUENCE [LARGE SCALE GENOMIC DNA]</scope>
    <source>
        <strain evidence="3">DAOM:BR144</strain>
    </source>
</reference>
<accession>K3X7Y3</accession>
<feature type="transmembrane region" description="Helical" evidence="1">
    <location>
        <begin position="445"/>
        <end position="466"/>
    </location>
</feature>
<dbReference type="EnsemblProtists" id="PYU1_T013332">
    <property type="protein sequence ID" value="PYU1_T013332"/>
    <property type="gene ID" value="PYU1_G013303"/>
</dbReference>
<dbReference type="HOGENOM" id="CLU_023714_0_0_1"/>
<dbReference type="EMBL" id="GL376627">
    <property type="status" value="NOT_ANNOTATED_CDS"/>
    <property type="molecule type" value="Genomic_DNA"/>
</dbReference>
<dbReference type="Proteomes" id="UP000019132">
    <property type="component" value="Unassembled WGS sequence"/>
</dbReference>
<dbReference type="eggNOG" id="ENOG502RWUS">
    <property type="taxonomic scope" value="Eukaryota"/>
</dbReference>
<organism evidence="2 3">
    <name type="scientific">Globisporangium ultimum (strain ATCC 200006 / CBS 805.95 / DAOM BR144)</name>
    <name type="common">Pythium ultimum</name>
    <dbReference type="NCBI Taxonomy" id="431595"/>
    <lineage>
        <taxon>Eukaryota</taxon>
        <taxon>Sar</taxon>
        <taxon>Stramenopiles</taxon>
        <taxon>Oomycota</taxon>
        <taxon>Peronosporomycetes</taxon>
        <taxon>Pythiales</taxon>
        <taxon>Pythiaceae</taxon>
        <taxon>Globisporangium</taxon>
    </lineage>
</organism>
<dbReference type="VEuPathDB" id="FungiDB:PYU1_G013303"/>
<evidence type="ECO:0000313" key="2">
    <source>
        <dbReference type="EnsemblProtists" id="PYU1_T013332"/>
    </source>
</evidence>
<keyword evidence="1" id="KW-0812">Transmembrane</keyword>
<feature type="transmembrane region" description="Helical" evidence="1">
    <location>
        <begin position="281"/>
        <end position="300"/>
    </location>
</feature>
<keyword evidence="3" id="KW-1185">Reference proteome</keyword>
<reference evidence="2" key="3">
    <citation type="submission" date="2015-02" db="UniProtKB">
        <authorList>
            <consortium name="EnsemblProtists"/>
        </authorList>
    </citation>
    <scope>IDENTIFICATION</scope>
    <source>
        <strain evidence="2">DAOM BR144</strain>
    </source>
</reference>
<feature type="transmembrane region" description="Helical" evidence="1">
    <location>
        <begin position="473"/>
        <end position="498"/>
    </location>
</feature>
<sequence length="703" mass="79867">MSLLLLDVQDLFYKLIWVGPVESFGFRTTVTGLQRSSALVPLDPNFNGTGSTTEIDAHASSWPHFLSTCEALTAFDNNDGFFAIASGSNCTIGHDSARRTVDQMVLSSAVRLDSLVWTACKLLFQSQQPFICRTPIVTKFLHRYMLNQPSVDISSLATPNSTAEAELLAFLDMVSKSYPLHKMVCVEGFEWANRALGMYTATIHGCASPNLLRSEFGVSNPIFHQLHRQRVWLTADVFHWFGLRFGIRQNNRNSYSMQRDDVTGGERIRAVAHTTANFTCFGPLYSLMIVLDILLFLANLRSSWEFIERVLIPRSNELVRRHRRQHREPLKIMPRGGSRMTRNRRRFAHAALRCTLAAQPSVFRPSVKLSPWSSNCSITLIQPSWVPVEHLDEHELKSMLPSTIYRSWPVTVAVVVSQLLSWLIIMPNSVVWVWGLSTTTKIQAFLSSLRIWILLAVACNVVWDCVVVVSEELAFHIAAHTFVTPLEIFVVGSVMAAWKRLDIFLMCERKWAIENQRVNDVTAFAGGFIAHANTYQPSVEVLFSTPVEILAILYGPLFQMLGASLLTIAAYLAVKGYVLHRLRPRVSTETLLASLENPKIPDQQRQEANAMNNKMLKALTTYKRLPMEQEANCPIRAKSLVRMHLEMEHTHESQRYIRPFCYLECGVLPRETRFTTRVGFTNFLPPKYEKKARIMQTKAWKAE</sequence>
<dbReference type="InParanoid" id="K3X7Y3"/>
<feature type="transmembrane region" description="Helical" evidence="1">
    <location>
        <begin position="549"/>
        <end position="574"/>
    </location>
</feature>
<name>K3X7Y3_GLOUD</name>
<evidence type="ECO:0000313" key="3">
    <source>
        <dbReference type="Proteomes" id="UP000019132"/>
    </source>
</evidence>
<protein>
    <submittedName>
        <fullName evidence="2">Uncharacterized protein</fullName>
    </submittedName>
</protein>
<keyword evidence="1" id="KW-1133">Transmembrane helix</keyword>
<evidence type="ECO:0000256" key="1">
    <source>
        <dbReference type="SAM" id="Phobius"/>
    </source>
</evidence>
<proteinExistence type="predicted"/>
<dbReference type="AlphaFoldDB" id="K3X7Y3"/>
<feature type="transmembrane region" description="Helical" evidence="1">
    <location>
        <begin position="407"/>
        <end position="425"/>
    </location>
</feature>